<evidence type="ECO:0000313" key="1">
    <source>
        <dbReference type="EMBL" id="SPZ03137.1"/>
    </source>
</evidence>
<name>A0A2X2C519_PROMI</name>
<dbReference type="Proteomes" id="UP000251485">
    <property type="component" value="Unassembled WGS sequence"/>
</dbReference>
<keyword evidence="1" id="KW-0282">Flagellum</keyword>
<keyword evidence="1" id="KW-0966">Cell projection</keyword>
<sequence length="76" mass="8981">MKKRREAEVAAQKAILKTKLEVTDDVNEAELDEESRRKQARQRVSAELQSQRIREMAEKDPRVVAMVIRQWMSKEQ</sequence>
<organism evidence="1 2">
    <name type="scientific">Proteus mirabilis</name>
    <dbReference type="NCBI Taxonomy" id="584"/>
    <lineage>
        <taxon>Bacteria</taxon>
        <taxon>Pseudomonadati</taxon>
        <taxon>Pseudomonadota</taxon>
        <taxon>Gammaproteobacteria</taxon>
        <taxon>Enterobacterales</taxon>
        <taxon>Morganellaceae</taxon>
        <taxon>Proteus</taxon>
    </lineage>
</organism>
<evidence type="ECO:0000313" key="2">
    <source>
        <dbReference type="Proteomes" id="UP000251485"/>
    </source>
</evidence>
<dbReference type="AlphaFoldDB" id="A0A2X2C519"/>
<protein>
    <submittedName>
        <fullName evidence="1">Flagellar MS-ring protein</fullName>
    </submittedName>
</protein>
<accession>A0A2X2C519</accession>
<proteinExistence type="predicted"/>
<reference evidence="1 2" key="1">
    <citation type="submission" date="2018-06" db="EMBL/GenBank/DDBJ databases">
        <authorList>
            <consortium name="Pathogen Informatics"/>
            <person name="Doyle S."/>
        </authorList>
    </citation>
    <scope>NUCLEOTIDE SEQUENCE [LARGE SCALE GENOMIC DNA]</scope>
    <source>
        <strain evidence="1 2">NCTC10975</strain>
    </source>
</reference>
<dbReference type="EMBL" id="UAUE01000034">
    <property type="protein sequence ID" value="SPZ03137.1"/>
    <property type="molecule type" value="Genomic_DNA"/>
</dbReference>
<gene>
    <name evidence="1" type="primary">fliF_1</name>
    <name evidence="1" type="ORF">NCTC10975_04819</name>
</gene>
<keyword evidence="1" id="KW-0969">Cilium</keyword>